<name>A0AAN6FXC9_9PEZI</name>
<evidence type="ECO:0000313" key="9">
    <source>
        <dbReference type="Proteomes" id="UP001175353"/>
    </source>
</evidence>
<proteinExistence type="predicted"/>
<keyword evidence="9" id="KW-1185">Reference proteome</keyword>
<keyword evidence="2" id="KW-0659">Purine metabolism</keyword>
<gene>
    <name evidence="6" type="ORF">LTR82_003204</name>
    <name evidence="7" type="ORF">LTR91_019327</name>
</gene>
<dbReference type="Proteomes" id="UP001175353">
    <property type="component" value="Unassembled WGS sequence"/>
</dbReference>
<dbReference type="InterPro" id="IPR007247">
    <property type="entry name" value="Ureidogly_lyase"/>
</dbReference>
<dbReference type="InterPro" id="IPR011051">
    <property type="entry name" value="RmlC_Cupin_sf"/>
</dbReference>
<comment type="caution">
    <text evidence="6">The sequence shown here is derived from an EMBL/GenBank/DDBJ whole genome shotgun (WGS) entry which is preliminary data.</text>
</comment>
<dbReference type="SUPFAM" id="SSF51182">
    <property type="entry name" value="RmlC-like cupins"/>
    <property type="match status" value="1"/>
</dbReference>
<feature type="region of interest" description="Disordered" evidence="5">
    <location>
        <begin position="169"/>
        <end position="196"/>
    </location>
</feature>
<evidence type="ECO:0000256" key="3">
    <source>
        <dbReference type="ARBA" id="ARBA00023239"/>
    </source>
</evidence>
<dbReference type="GO" id="GO:0004848">
    <property type="term" value="F:ureidoglycolate hydrolase activity"/>
    <property type="evidence" value="ECO:0007669"/>
    <property type="project" value="InterPro"/>
</dbReference>
<dbReference type="GO" id="GO:0006144">
    <property type="term" value="P:purine nucleobase metabolic process"/>
    <property type="evidence" value="ECO:0007669"/>
    <property type="project" value="UniProtKB-KW"/>
</dbReference>
<evidence type="ECO:0000313" key="7">
    <source>
        <dbReference type="EMBL" id="KAK0962717.1"/>
    </source>
</evidence>
<reference evidence="7" key="2">
    <citation type="submission" date="2023-06" db="EMBL/GenBank/DDBJ databases">
        <title>Black Yeasts Isolated from many extreme environments.</title>
        <authorList>
            <person name="Coleine C."/>
            <person name="Stajich J.E."/>
            <person name="Selbmann L."/>
        </authorList>
    </citation>
    <scope>NUCLEOTIDE SEQUENCE</scope>
    <source>
        <strain evidence="7">CCFEE 5200</strain>
    </source>
</reference>
<evidence type="ECO:0000313" key="8">
    <source>
        <dbReference type="Proteomes" id="UP001168146"/>
    </source>
</evidence>
<comment type="subunit">
    <text evidence="1">Homodimer.</text>
</comment>
<accession>A0AAN6FXC9</accession>
<evidence type="ECO:0000256" key="2">
    <source>
        <dbReference type="ARBA" id="ARBA00022631"/>
    </source>
</evidence>
<reference evidence="6" key="1">
    <citation type="submission" date="2021-12" db="EMBL/GenBank/DDBJ databases">
        <title>Black yeast isolated from Biological Soil Crust.</title>
        <authorList>
            <person name="Kurbessoian T."/>
        </authorList>
    </citation>
    <scope>NUCLEOTIDE SEQUENCE</scope>
    <source>
        <strain evidence="6">CCFEE 5208</strain>
    </source>
</reference>
<dbReference type="GO" id="GO:0050385">
    <property type="term" value="F:ureidoglycolate lyase activity"/>
    <property type="evidence" value="ECO:0007669"/>
    <property type="project" value="UniProtKB-EC"/>
</dbReference>
<dbReference type="InterPro" id="IPR047233">
    <property type="entry name" value="UAH_cupin"/>
</dbReference>
<dbReference type="Gene3D" id="2.60.120.480">
    <property type="entry name" value="Ureidoglycolate hydrolase"/>
    <property type="match status" value="1"/>
</dbReference>
<evidence type="ECO:0000256" key="5">
    <source>
        <dbReference type="SAM" id="MobiDB-lite"/>
    </source>
</evidence>
<evidence type="ECO:0008006" key="10">
    <source>
        <dbReference type="Google" id="ProtNLM"/>
    </source>
</evidence>
<dbReference type="AlphaFoldDB" id="A0AAN6FXC9"/>
<dbReference type="PANTHER" id="PTHR21221:SF1">
    <property type="entry name" value="UREIDOGLYCOLATE LYASE"/>
    <property type="match status" value="1"/>
</dbReference>
<evidence type="ECO:0000256" key="1">
    <source>
        <dbReference type="ARBA" id="ARBA00011738"/>
    </source>
</evidence>
<dbReference type="Pfam" id="PF04115">
    <property type="entry name" value="Ureidogly_lyase"/>
    <property type="match status" value="1"/>
</dbReference>
<evidence type="ECO:0000313" key="6">
    <source>
        <dbReference type="EMBL" id="KAK0325668.1"/>
    </source>
</evidence>
<dbReference type="PANTHER" id="PTHR21221">
    <property type="entry name" value="UREIDOGLYCOLATE HYDROLASE"/>
    <property type="match status" value="1"/>
</dbReference>
<sequence length="489" mass="54163">MAPRVSASSRVIRAEVLDPTVFAPFGDVIQNPATHGDLPRLPRVEANQGSATKWLEVTKMRSWYDLGQSRKRAEVAMNMFVCKPRQLEQKAGSVVFPVKILERHPFTPQTFLPLGVDRAAETCYLVIVAPTLPLRSRKGSDESLDPPYPVPPPRRRRSLRERLLGARPNLFTNDSSSRTTPTEIVSSGSGRKGPGLPDLERIRAFIARGDQAITYGAGTWHAPMVVLGQKAIDFVVVQYMNGVAIEDCQECELEAESGGDGLAVDLDGFVGNVAARAKLSNPKLTSLLAHMRKRPFEHNKDTTPAQETAPFDRPHALSLVKMVERDHHLLRELRDGKPARSNLGNGQWTSDFQISQPLGDWRFDGAEAAIHSGDYILPLHSPDDHGYCYLALFQERYQATAVARLGKLPRSSQLREVCFRHLNFLADEQFQLRISVGAKMMIAHISPRGGDKTATRLLDILPIQKCMVGTGEVAKVRRVGPRKQVVPVG</sequence>
<dbReference type="Proteomes" id="UP001168146">
    <property type="component" value="Unassembled WGS sequence"/>
</dbReference>
<keyword evidence="3" id="KW-0456">Lyase</keyword>
<dbReference type="EMBL" id="JAUJLE010000289">
    <property type="protein sequence ID" value="KAK0962717.1"/>
    <property type="molecule type" value="Genomic_DNA"/>
</dbReference>
<comment type="catalytic activity">
    <reaction evidence="4">
        <text>(S)-ureidoglycolate = urea + glyoxylate</text>
        <dbReference type="Rhea" id="RHEA:11304"/>
        <dbReference type="ChEBI" id="CHEBI:16199"/>
        <dbReference type="ChEBI" id="CHEBI:36655"/>
        <dbReference type="ChEBI" id="CHEBI:57296"/>
        <dbReference type="EC" id="4.3.2.3"/>
    </reaction>
</comment>
<dbReference type="EMBL" id="JASUXU010000006">
    <property type="protein sequence ID" value="KAK0325668.1"/>
    <property type="molecule type" value="Genomic_DNA"/>
</dbReference>
<organism evidence="6 8">
    <name type="scientific">Friedmanniomyces endolithicus</name>
    <dbReference type="NCBI Taxonomy" id="329885"/>
    <lineage>
        <taxon>Eukaryota</taxon>
        <taxon>Fungi</taxon>
        <taxon>Dikarya</taxon>
        <taxon>Ascomycota</taxon>
        <taxon>Pezizomycotina</taxon>
        <taxon>Dothideomycetes</taxon>
        <taxon>Dothideomycetidae</taxon>
        <taxon>Mycosphaerellales</taxon>
        <taxon>Teratosphaeriaceae</taxon>
        <taxon>Friedmanniomyces</taxon>
    </lineage>
</organism>
<dbReference type="GO" id="GO:0000256">
    <property type="term" value="P:allantoin catabolic process"/>
    <property type="evidence" value="ECO:0007669"/>
    <property type="project" value="InterPro"/>
</dbReference>
<protein>
    <recommendedName>
        <fullName evidence="10">Ureidoglycolate hydrolase</fullName>
    </recommendedName>
</protein>
<evidence type="ECO:0000256" key="4">
    <source>
        <dbReference type="ARBA" id="ARBA00047684"/>
    </source>
</evidence>
<feature type="compositionally biased region" description="Polar residues" evidence="5">
    <location>
        <begin position="170"/>
        <end position="189"/>
    </location>
</feature>
<dbReference type="CDD" id="cd20298">
    <property type="entry name" value="cupin_UAH"/>
    <property type="match status" value="1"/>
</dbReference>
<feature type="region of interest" description="Disordered" evidence="5">
    <location>
        <begin position="136"/>
        <end position="157"/>
    </location>
</feature>
<dbReference type="InterPro" id="IPR024060">
    <property type="entry name" value="Ureidoglycolate_lyase_dom_sf"/>
</dbReference>